<dbReference type="CDD" id="cd00383">
    <property type="entry name" value="trans_reg_C"/>
    <property type="match status" value="1"/>
</dbReference>
<dbReference type="InterPro" id="IPR036388">
    <property type="entry name" value="WH-like_DNA-bd_sf"/>
</dbReference>
<evidence type="ECO:0000256" key="6">
    <source>
        <dbReference type="ARBA" id="ARBA00023163"/>
    </source>
</evidence>
<comment type="subcellular location">
    <subcellularLocation>
        <location evidence="1">Cytoplasm</location>
    </subcellularLocation>
</comment>
<dbReference type="GO" id="GO:0000976">
    <property type="term" value="F:transcription cis-regulatory region binding"/>
    <property type="evidence" value="ECO:0007669"/>
    <property type="project" value="TreeGrafter"/>
</dbReference>
<dbReference type="Gene3D" id="6.10.250.690">
    <property type="match status" value="1"/>
</dbReference>
<dbReference type="RefSeq" id="WP_074948508.1">
    <property type="nucleotide sequence ID" value="NZ_FPBV01000001.1"/>
</dbReference>
<keyword evidence="4" id="KW-0805">Transcription regulation</keyword>
<gene>
    <name evidence="11" type="ORF">SAMN05421543_10178</name>
</gene>
<dbReference type="Pfam" id="PF00486">
    <property type="entry name" value="Trans_reg_C"/>
    <property type="match status" value="1"/>
</dbReference>
<proteinExistence type="predicted"/>
<dbReference type="Gene3D" id="3.40.50.2300">
    <property type="match status" value="1"/>
</dbReference>
<name>A0A1I7F5V6_9BACL</name>
<evidence type="ECO:0000259" key="10">
    <source>
        <dbReference type="PROSITE" id="PS51755"/>
    </source>
</evidence>
<dbReference type="PANTHER" id="PTHR48111:SF1">
    <property type="entry name" value="TWO-COMPONENT RESPONSE REGULATOR ORR33"/>
    <property type="match status" value="1"/>
</dbReference>
<evidence type="ECO:0000256" key="7">
    <source>
        <dbReference type="PROSITE-ProRule" id="PRU00169"/>
    </source>
</evidence>
<dbReference type="SUPFAM" id="SSF46894">
    <property type="entry name" value="C-terminal effector domain of the bipartite response regulators"/>
    <property type="match status" value="1"/>
</dbReference>
<dbReference type="SMART" id="SM00448">
    <property type="entry name" value="REC"/>
    <property type="match status" value="1"/>
</dbReference>
<keyword evidence="12" id="KW-1185">Reference proteome</keyword>
<dbReference type="FunFam" id="3.40.50.2300:FF:000001">
    <property type="entry name" value="DNA-binding response regulator PhoB"/>
    <property type="match status" value="1"/>
</dbReference>
<evidence type="ECO:0000313" key="11">
    <source>
        <dbReference type="EMBL" id="SFU31581.1"/>
    </source>
</evidence>
<dbReference type="AlphaFoldDB" id="A0A1I7F5V6"/>
<evidence type="ECO:0000256" key="8">
    <source>
        <dbReference type="PROSITE-ProRule" id="PRU01091"/>
    </source>
</evidence>
<dbReference type="SMART" id="SM00862">
    <property type="entry name" value="Trans_reg_C"/>
    <property type="match status" value="1"/>
</dbReference>
<evidence type="ECO:0000259" key="9">
    <source>
        <dbReference type="PROSITE" id="PS50110"/>
    </source>
</evidence>
<dbReference type="InterPro" id="IPR001867">
    <property type="entry name" value="OmpR/PhoB-type_DNA-bd"/>
</dbReference>
<dbReference type="GO" id="GO:0032993">
    <property type="term" value="C:protein-DNA complex"/>
    <property type="evidence" value="ECO:0007669"/>
    <property type="project" value="TreeGrafter"/>
</dbReference>
<dbReference type="PROSITE" id="PS51755">
    <property type="entry name" value="OMPR_PHOB"/>
    <property type="match status" value="1"/>
</dbReference>
<dbReference type="Proteomes" id="UP000183508">
    <property type="component" value="Unassembled WGS sequence"/>
</dbReference>
<dbReference type="SUPFAM" id="SSF52172">
    <property type="entry name" value="CheY-like"/>
    <property type="match status" value="1"/>
</dbReference>
<dbReference type="GO" id="GO:0006355">
    <property type="term" value="P:regulation of DNA-templated transcription"/>
    <property type="evidence" value="ECO:0007669"/>
    <property type="project" value="InterPro"/>
</dbReference>
<dbReference type="FunFam" id="1.10.10.10:FF:000018">
    <property type="entry name" value="DNA-binding response regulator ResD"/>
    <property type="match status" value="1"/>
</dbReference>
<reference evidence="12" key="1">
    <citation type="submission" date="2016-10" db="EMBL/GenBank/DDBJ databases">
        <authorList>
            <person name="Varghese N."/>
        </authorList>
    </citation>
    <scope>NUCLEOTIDE SEQUENCE [LARGE SCALE GENOMIC DNA]</scope>
    <source>
        <strain evidence="12">DSM 17980</strain>
    </source>
</reference>
<dbReference type="Gene3D" id="1.10.10.10">
    <property type="entry name" value="Winged helix-like DNA-binding domain superfamily/Winged helix DNA-binding domain"/>
    <property type="match status" value="1"/>
</dbReference>
<evidence type="ECO:0000256" key="4">
    <source>
        <dbReference type="ARBA" id="ARBA00023015"/>
    </source>
</evidence>
<evidence type="ECO:0000256" key="1">
    <source>
        <dbReference type="ARBA" id="ARBA00004496"/>
    </source>
</evidence>
<protein>
    <submittedName>
        <fullName evidence="11">DNA-binding response regulator, OmpR family, contains REC and winged-helix (WHTH) domain</fullName>
    </submittedName>
</protein>
<feature type="domain" description="OmpR/PhoB-type" evidence="10">
    <location>
        <begin position="130"/>
        <end position="229"/>
    </location>
</feature>
<organism evidence="11 12">
    <name type="scientific">Alicyclobacillus macrosporangiidus</name>
    <dbReference type="NCBI Taxonomy" id="392015"/>
    <lineage>
        <taxon>Bacteria</taxon>
        <taxon>Bacillati</taxon>
        <taxon>Bacillota</taxon>
        <taxon>Bacilli</taxon>
        <taxon>Bacillales</taxon>
        <taxon>Alicyclobacillaceae</taxon>
        <taxon>Alicyclobacillus</taxon>
    </lineage>
</organism>
<dbReference type="PROSITE" id="PS50110">
    <property type="entry name" value="RESPONSE_REGULATORY"/>
    <property type="match status" value="1"/>
</dbReference>
<keyword evidence="3" id="KW-0902">Two-component regulatory system</keyword>
<dbReference type="GO" id="GO:0005829">
    <property type="term" value="C:cytosol"/>
    <property type="evidence" value="ECO:0007669"/>
    <property type="project" value="TreeGrafter"/>
</dbReference>
<dbReference type="EMBL" id="FPBV01000001">
    <property type="protein sequence ID" value="SFU31581.1"/>
    <property type="molecule type" value="Genomic_DNA"/>
</dbReference>
<evidence type="ECO:0000313" key="12">
    <source>
        <dbReference type="Proteomes" id="UP000183508"/>
    </source>
</evidence>
<dbReference type="STRING" id="392015.SAMN05421543_10178"/>
<dbReference type="GO" id="GO:0000156">
    <property type="term" value="F:phosphorelay response regulator activity"/>
    <property type="evidence" value="ECO:0007669"/>
    <property type="project" value="TreeGrafter"/>
</dbReference>
<accession>A0A1I7F5V6</accession>
<dbReference type="CDD" id="cd17574">
    <property type="entry name" value="REC_OmpR"/>
    <property type="match status" value="1"/>
</dbReference>
<evidence type="ECO:0000256" key="5">
    <source>
        <dbReference type="ARBA" id="ARBA00023125"/>
    </source>
</evidence>
<dbReference type="InterPro" id="IPR039420">
    <property type="entry name" value="WalR-like"/>
</dbReference>
<dbReference type="PANTHER" id="PTHR48111">
    <property type="entry name" value="REGULATOR OF RPOS"/>
    <property type="match status" value="1"/>
</dbReference>
<feature type="modified residue" description="4-aspartylphosphate" evidence="7">
    <location>
        <position position="53"/>
    </location>
</feature>
<dbReference type="InterPro" id="IPR016032">
    <property type="entry name" value="Sig_transdc_resp-reg_C-effctor"/>
</dbReference>
<evidence type="ECO:0000256" key="2">
    <source>
        <dbReference type="ARBA" id="ARBA00022553"/>
    </source>
</evidence>
<keyword evidence="5 8" id="KW-0238">DNA-binding</keyword>
<dbReference type="OrthoDB" id="2373414at2"/>
<evidence type="ECO:0000256" key="3">
    <source>
        <dbReference type="ARBA" id="ARBA00023012"/>
    </source>
</evidence>
<dbReference type="InterPro" id="IPR011006">
    <property type="entry name" value="CheY-like_superfamily"/>
</dbReference>
<keyword evidence="2 7" id="KW-0597">Phosphoprotein</keyword>
<feature type="DNA-binding region" description="OmpR/PhoB-type" evidence="8">
    <location>
        <begin position="130"/>
        <end position="229"/>
    </location>
</feature>
<feature type="domain" description="Response regulatory" evidence="9">
    <location>
        <begin position="4"/>
        <end position="118"/>
    </location>
</feature>
<keyword evidence="6" id="KW-0804">Transcription</keyword>
<sequence length="231" mass="26225">MAATILIVDDEPMVIDVMRPFFEREGFTVYTAASGPEALERAEEVHPDLLILDWMLPGKSGLDVCKEIRGSSRKVGIIMLTARADETDRVLGLEMGADDYIPKPFSFRELLARVRAVLRRIDDNSGEEETGVLYRGDLVIDPQKFQVWKRGEEVSLTPAEFQILQTLAERPGVVYSRLQLLRATLGNAYLNYERTVDSHISHLRKKIEDDPANPQYIQTVHGVGYRFGEFR</sequence>
<dbReference type="Pfam" id="PF00072">
    <property type="entry name" value="Response_reg"/>
    <property type="match status" value="1"/>
</dbReference>
<dbReference type="InterPro" id="IPR001789">
    <property type="entry name" value="Sig_transdc_resp-reg_receiver"/>
</dbReference>